<feature type="repeat" description="WD" evidence="9">
    <location>
        <begin position="63"/>
        <end position="104"/>
    </location>
</feature>
<dbReference type="GO" id="GO:0033186">
    <property type="term" value="C:CAF-1 complex"/>
    <property type="evidence" value="ECO:0007669"/>
    <property type="project" value="TreeGrafter"/>
</dbReference>
<dbReference type="InterPro" id="IPR001680">
    <property type="entry name" value="WD40_rpt"/>
</dbReference>
<dbReference type="PROSITE" id="PS00678">
    <property type="entry name" value="WD_REPEATS_1"/>
    <property type="match status" value="1"/>
</dbReference>
<evidence type="ECO:0000256" key="5">
    <source>
        <dbReference type="ARBA" id="ARBA00022763"/>
    </source>
</evidence>
<evidence type="ECO:0000313" key="12">
    <source>
        <dbReference type="RefSeq" id="XP_013181529.1"/>
    </source>
</evidence>
<evidence type="ECO:0000256" key="4">
    <source>
        <dbReference type="ARBA" id="ARBA00022737"/>
    </source>
</evidence>
<evidence type="ECO:0000256" key="2">
    <source>
        <dbReference type="ARBA" id="ARBA00007306"/>
    </source>
</evidence>
<dbReference type="PANTHER" id="PTHR15271">
    <property type="entry name" value="CHROMATIN ASSEMBLY FACTOR 1 SUBUNIT B"/>
    <property type="match status" value="1"/>
</dbReference>
<comment type="subcellular location">
    <subcellularLocation>
        <location evidence="1">Nucleus</location>
    </subcellularLocation>
</comment>
<keyword evidence="8" id="KW-0539">Nucleus</keyword>
<evidence type="ECO:0000256" key="7">
    <source>
        <dbReference type="ARBA" id="ARBA00023204"/>
    </source>
</evidence>
<dbReference type="CTD" id="36107"/>
<name>A0AAJ7EL24_PAPXU</name>
<feature type="compositionally biased region" description="Basic and acidic residues" evidence="10">
    <location>
        <begin position="400"/>
        <end position="417"/>
    </location>
</feature>
<organism evidence="12">
    <name type="scientific">Papilio xuthus</name>
    <name type="common">Asian swallowtail butterfly</name>
    <dbReference type="NCBI Taxonomy" id="66420"/>
    <lineage>
        <taxon>Eukaryota</taxon>
        <taxon>Metazoa</taxon>
        <taxon>Ecdysozoa</taxon>
        <taxon>Arthropoda</taxon>
        <taxon>Hexapoda</taxon>
        <taxon>Insecta</taxon>
        <taxon>Pterygota</taxon>
        <taxon>Neoptera</taxon>
        <taxon>Endopterygota</taxon>
        <taxon>Lepidoptera</taxon>
        <taxon>Glossata</taxon>
        <taxon>Ditrysia</taxon>
        <taxon>Papilionoidea</taxon>
        <taxon>Papilionidae</taxon>
        <taxon>Papilioninae</taxon>
        <taxon>Papilio</taxon>
    </lineage>
</organism>
<reference evidence="12" key="1">
    <citation type="submission" date="2025-08" db="UniProtKB">
        <authorList>
            <consortium name="RefSeq"/>
        </authorList>
    </citation>
    <scope>IDENTIFICATION</scope>
</reference>
<keyword evidence="4" id="KW-0677">Repeat</keyword>
<dbReference type="InterPro" id="IPR036322">
    <property type="entry name" value="WD40_repeat_dom_sf"/>
</dbReference>
<protein>
    <submittedName>
        <fullName evidence="12">Chromatin assembly factor 1 subunit B isoform X1</fullName>
    </submittedName>
</protein>
<dbReference type="GO" id="GO:0006334">
    <property type="term" value="P:nucleosome assembly"/>
    <property type="evidence" value="ECO:0007669"/>
    <property type="project" value="TreeGrafter"/>
</dbReference>
<dbReference type="Proteomes" id="UP000694872">
    <property type="component" value="Unplaced"/>
</dbReference>
<gene>
    <name evidence="12" type="primary">LOC106127816</name>
</gene>
<dbReference type="PANTHER" id="PTHR15271:SF4">
    <property type="entry name" value="CHROMATIN ASSEMBLY FACTOR 1 SUBUNIT B"/>
    <property type="match status" value="1"/>
</dbReference>
<evidence type="ECO:0000256" key="10">
    <source>
        <dbReference type="SAM" id="MobiDB-lite"/>
    </source>
</evidence>
<keyword evidence="5" id="KW-0227">DNA damage</keyword>
<dbReference type="InterPro" id="IPR055410">
    <property type="entry name" value="Beta-prop_CAF1B_HIR1"/>
</dbReference>
<accession>A0AAJ7EL24</accession>
<keyword evidence="6" id="KW-0156">Chromatin regulator</keyword>
<dbReference type="GeneID" id="106127816"/>
<evidence type="ECO:0000256" key="6">
    <source>
        <dbReference type="ARBA" id="ARBA00022853"/>
    </source>
</evidence>
<keyword evidence="3 9" id="KW-0853">WD repeat</keyword>
<feature type="region of interest" description="Disordered" evidence="10">
    <location>
        <begin position="400"/>
        <end position="421"/>
    </location>
</feature>
<proteinExistence type="inferred from homology"/>
<dbReference type="Gene3D" id="2.130.10.10">
    <property type="entry name" value="YVTN repeat-like/Quinoprotein amine dehydrogenase"/>
    <property type="match status" value="3"/>
</dbReference>
<evidence type="ECO:0000256" key="3">
    <source>
        <dbReference type="ARBA" id="ARBA00022574"/>
    </source>
</evidence>
<dbReference type="SMART" id="SM00320">
    <property type="entry name" value="WD40"/>
    <property type="match status" value="5"/>
</dbReference>
<feature type="region of interest" description="Disordered" evidence="10">
    <location>
        <begin position="511"/>
        <end position="546"/>
    </location>
</feature>
<dbReference type="AlphaFoldDB" id="A0AAJ7EL24"/>
<dbReference type="GO" id="GO:0005634">
    <property type="term" value="C:nucleus"/>
    <property type="evidence" value="ECO:0007669"/>
    <property type="project" value="UniProtKB-SubCell"/>
</dbReference>
<evidence type="ECO:0000256" key="1">
    <source>
        <dbReference type="ARBA" id="ARBA00004123"/>
    </source>
</evidence>
<feature type="region of interest" description="Disordered" evidence="10">
    <location>
        <begin position="568"/>
        <end position="591"/>
    </location>
</feature>
<dbReference type="GO" id="GO:0006281">
    <property type="term" value="P:DNA repair"/>
    <property type="evidence" value="ECO:0007669"/>
    <property type="project" value="UniProtKB-KW"/>
</dbReference>
<feature type="compositionally biased region" description="Polar residues" evidence="10">
    <location>
        <begin position="532"/>
        <end position="546"/>
    </location>
</feature>
<keyword evidence="7" id="KW-0234">DNA repair</keyword>
<dbReference type="PRINTS" id="PR00319">
    <property type="entry name" value="GPROTEINB"/>
</dbReference>
<evidence type="ECO:0000256" key="9">
    <source>
        <dbReference type="PROSITE-ProRule" id="PRU00221"/>
    </source>
</evidence>
<dbReference type="KEGG" id="pxu:106127816"/>
<dbReference type="SUPFAM" id="SSF50978">
    <property type="entry name" value="WD40 repeat-like"/>
    <property type="match status" value="1"/>
</dbReference>
<dbReference type="InterPro" id="IPR045145">
    <property type="entry name" value="PTHR15271"/>
</dbReference>
<dbReference type="InterPro" id="IPR015943">
    <property type="entry name" value="WD40/YVTN_repeat-like_dom_sf"/>
</dbReference>
<comment type="similarity">
    <text evidence="2">Belongs to the WD repeat HIR1 family.</text>
</comment>
<dbReference type="PROSITE" id="PS50294">
    <property type="entry name" value="WD_REPEATS_REGION"/>
    <property type="match status" value="2"/>
</dbReference>
<feature type="repeat" description="WD" evidence="9">
    <location>
        <begin position="123"/>
        <end position="164"/>
    </location>
</feature>
<sequence length="591" mass="66036">MKFSIPEISWHNRDPVLSVDIQPKCEENEPLRLATGGTDTHVLIWHISITDNGSIKLEVAADLTRHQKSVNVVRWSPDGKLLASGDDESIIFIWKPKTEDSVGSTQEQSEEQYKENWVIHKTLRGHVEDVLDLSWSIDSAQLASGSVDNKLLMWDVAKGKYTCLSTDQGFVQGVSWDPKGQFIASASSDRTFRTFDIATKKVISKSSKAVLPFPKDHALYDTKVRLYHDDTLQTYYRRLEFSPDGLFVAVPAGRIEPEQGKMDFKPINAVYIYTRYSLKVPACVLPCGEPALAVRWSPVRYKPRASGPQPAFPTPGRFVLAVATKRSVLLYDTQQKTPIALISNIHYTRLTDLTWSSDGRVLVASSTDGFCSVITFTEDELGEPLPDDVAEKLVAESTGKETVKLTNKENKQEENTKPTKVSNIPKIDSFIKFKAPDDSPKKQKIDKIQQKTPVKVDLLVETAMSSWSDSSNNEIIRPKPSDEPMEVDSGNRDPEVMVIEDSEDMKLVYEDTLTSTKQSDKKSPETKLKNVSPKQSDTPTSSNRICESNFLKQAKVTDIKEPVAVKAVPSPKAPRRVSFVTLSSPKNKKTC</sequence>
<dbReference type="Pfam" id="PF24105">
    <property type="entry name" value="Beta-prop_CAF1B_HIR1"/>
    <property type="match status" value="1"/>
</dbReference>
<evidence type="ECO:0000259" key="11">
    <source>
        <dbReference type="Pfam" id="PF24105"/>
    </source>
</evidence>
<dbReference type="RefSeq" id="XP_013181529.1">
    <property type="nucleotide sequence ID" value="XM_013326075.1"/>
</dbReference>
<feature type="compositionally biased region" description="Basic and acidic residues" evidence="10">
    <location>
        <begin position="518"/>
        <end position="528"/>
    </location>
</feature>
<dbReference type="GO" id="GO:0006335">
    <property type="term" value="P:DNA replication-dependent chromatin assembly"/>
    <property type="evidence" value="ECO:0007669"/>
    <property type="project" value="InterPro"/>
</dbReference>
<feature type="region of interest" description="Disordered" evidence="10">
    <location>
        <begin position="467"/>
        <end position="492"/>
    </location>
</feature>
<dbReference type="InterPro" id="IPR001632">
    <property type="entry name" value="WD40_G-protein_beta-like"/>
</dbReference>
<feature type="repeat" description="WD" evidence="9">
    <location>
        <begin position="164"/>
        <end position="205"/>
    </location>
</feature>
<feature type="domain" description="CAF1B/HIR1 beta-propeller" evidence="11">
    <location>
        <begin position="1"/>
        <end position="381"/>
    </location>
</feature>
<dbReference type="PROSITE" id="PS50082">
    <property type="entry name" value="WD_REPEATS_2"/>
    <property type="match status" value="3"/>
</dbReference>
<dbReference type="InterPro" id="IPR019775">
    <property type="entry name" value="WD40_repeat_CS"/>
</dbReference>
<evidence type="ECO:0000256" key="8">
    <source>
        <dbReference type="ARBA" id="ARBA00023242"/>
    </source>
</evidence>